<organism evidence="7">
    <name type="scientific">Sesamum radiatum</name>
    <name type="common">Black benniseed</name>
    <dbReference type="NCBI Taxonomy" id="300843"/>
    <lineage>
        <taxon>Eukaryota</taxon>
        <taxon>Viridiplantae</taxon>
        <taxon>Streptophyta</taxon>
        <taxon>Embryophyta</taxon>
        <taxon>Tracheophyta</taxon>
        <taxon>Spermatophyta</taxon>
        <taxon>Magnoliopsida</taxon>
        <taxon>eudicotyledons</taxon>
        <taxon>Gunneridae</taxon>
        <taxon>Pentapetalae</taxon>
        <taxon>asterids</taxon>
        <taxon>lamiids</taxon>
        <taxon>Lamiales</taxon>
        <taxon>Pedaliaceae</taxon>
        <taxon>Sesamum</taxon>
    </lineage>
</organism>
<sequence>MEEVGSDGASSVSPLAKWRNDFSRTFQYYLDKSSPHIVKRWLGTLAAAAIYVLRVYYIQGFYVISYGLGIYMLNLLIGFMSPKVDPEVEVIDGASLPTKETDEFRPFVRRLPEFKFWYATTKAFCVAFLMTFFSIFDVPVFWPILFFYWFFLFFLTMKRQITHMIKYRYVPFNFGKQKLPFDFDFPERSSRCIEDDYSRTPPGNLSRKLRGNFWFMDFPEVAICNTNVNQIVLFGLELIVNADKVREFL</sequence>
<reference evidence="7" key="2">
    <citation type="journal article" date="2024" name="Plant">
        <title>Genomic evolution and insights into agronomic trait innovations of Sesamum species.</title>
        <authorList>
            <person name="Miao H."/>
            <person name="Wang L."/>
            <person name="Qu L."/>
            <person name="Liu H."/>
            <person name="Sun Y."/>
            <person name="Le M."/>
            <person name="Wang Q."/>
            <person name="Wei S."/>
            <person name="Zheng Y."/>
            <person name="Lin W."/>
            <person name="Duan Y."/>
            <person name="Cao H."/>
            <person name="Xiong S."/>
            <person name="Wang X."/>
            <person name="Wei L."/>
            <person name="Li C."/>
            <person name="Ma Q."/>
            <person name="Ju M."/>
            <person name="Zhao R."/>
            <person name="Li G."/>
            <person name="Mu C."/>
            <person name="Tian Q."/>
            <person name="Mei H."/>
            <person name="Zhang T."/>
            <person name="Gao T."/>
            <person name="Zhang H."/>
        </authorList>
    </citation>
    <scope>NUCLEOTIDE SEQUENCE</scope>
    <source>
        <strain evidence="7">G02</strain>
    </source>
</reference>
<evidence type="ECO:0000256" key="5">
    <source>
        <dbReference type="ARBA" id="ARBA00023136"/>
    </source>
</evidence>
<proteinExistence type="inferred from homology"/>
<dbReference type="GO" id="GO:0006621">
    <property type="term" value="P:protein retention in ER lumen"/>
    <property type="evidence" value="ECO:0007669"/>
    <property type="project" value="TreeGrafter"/>
</dbReference>
<feature type="transmembrane region" description="Helical" evidence="6">
    <location>
        <begin position="116"/>
        <end position="134"/>
    </location>
</feature>
<evidence type="ECO:0000256" key="4">
    <source>
        <dbReference type="ARBA" id="ARBA00022989"/>
    </source>
</evidence>
<dbReference type="InterPro" id="IPR004932">
    <property type="entry name" value="Rer1"/>
</dbReference>
<evidence type="ECO:0000256" key="6">
    <source>
        <dbReference type="SAM" id="Phobius"/>
    </source>
</evidence>
<evidence type="ECO:0000256" key="2">
    <source>
        <dbReference type="ARBA" id="ARBA00006070"/>
    </source>
</evidence>
<comment type="caution">
    <text evidence="7">The sequence shown here is derived from an EMBL/GenBank/DDBJ whole genome shotgun (WGS) entry which is preliminary data.</text>
</comment>
<comment type="subcellular location">
    <subcellularLocation>
        <location evidence="1">Membrane</location>
        <topology evidence="1">Multi-pass membrane protein</topology>
    </subcellularLocation>
</comment>
<dbReference type="GO" id="GO:0006890">
    <property type="term" value="P:retrograde vesicle-mediated transport, Golgi to endoplasmic reticulum"/>
    <property type="evidence" value="ECO:0007669"/>
    <property type="project" value="TreeGrafter"/>
</dbReference>
<dbReference type="Pfam" id="PF03248">
    <property type="entry name" value="Rer1"/>
    <property type="match status" value="1"/>
</dbReference>
<accession>A0AAW2PYR9</accession>
<name>A0AAW2PYR9_SESRA</name>
<keyword evidence="3 6" id="KW-0812">Transmembrane</keyword>
<keyword evidence="5 6" id="KW-0472">Membrane</keyword>
<gene>
    <name evidence="7" type="ORF">Sradi_3750400</name>
</gene>
<comment type="similarity">
    <text evidence="2">Belongs to the RER1 family.</text>
</comment>
<dbReference type="PANTHER" id="PTHR10743">
    <property type="entry name" value="PROTEIN RER1"/>
    <property type="match status" value="1"/>
</dbReference>
<evidence type="ECO:0000313" key="7">
    <source>
        <dbReference type="EMBL" id="KAL0360659.1"/>
    </source>
</evidence>
<evidence type="ECO:0000256" key="3">
    <source>
        <dbReference type="ARBA" id="ARBA00022692"/>
    </source>
</evidence>
<dbReference type="EMBL" id="JACGWJ010000016">
    <property type="protein sequence ID" value="KAL0360659.1"/>
    <property type="molecule type" value="Genomic_DNA"/>
</dbReference>
<dbReference type="AlphaFoldDB" id="A0AAW2PYR9"/>
<reference evidence="7" key="1">
    <citation type="submission" date="2020-06" db="EMBL/GenBank/DDBJ databases">
        <authorList>
            <person name="Li T."/>
            <person name="Hu X."/>
            <person name="Zhang T."/>
            <person name="Song X."/>
            <person name="Zhang H."/>
            <person name="Dai N."/>
            <person name="Sheng W."/>
            <person name="Hou X."/>
            <person name="Wei L."/>
        </authorList>
    </citation>
    <scope>NUCLEOTIDE SEQUENCE</scope>
    <source>
        <strain evidence="7">G02</strain>
        <tissue evidence="7">Leaf</tissue>
    </source>
</reference>
<feature type="transmembrane region" description="Helical" evidence="6">
    <location>
        <begin position="140"/>
        <end position="157"/>
    </location>
</feature>
<evidence type="ECO:0000256" key="1">
    <source>
        <dbReference type="ARBA" id="ARBA00004141"/>
    </source>
</evidence>
<protein>
    <submittedName>
        <fullName evidence="7">Protein RER1A</fullName>
    </submittedName>
</protein>
<feature type="transmembrane region" description="Helical" evidence="6">
    <location>
        <begin position="63"/>
        <end position="80"/>
    </location>
</feature>
<dbReference type="GO" id="GO:0005783">
    <property type="term" value="C:endoplasmic reticulum"/>
    <property type="evidence" value="ECO:0007669"/>
    <property type="project" value="GOC"/>
</dbReference>
<keyword evidence="4 6" id="KW-1133">Transmembrane helix</keyword>
<dbReference type="PANTHER" id="PTHR10743:SF0">
    <property type="entry name" value="PROTEIN RER1"/>
    <property type="match status" value="1"/>
</dbReference>
<dbReference type="GO" id="GO:0000139">
    <property type="term" value="C:Golgi membrane"/>
    <property type="evidence" value="ECO:0007669"/>
    <property type="project" value="TreeGrafter"/>
</dbReference>